<dbReference type="InterPro" id="IPR045584">
    <property type="entry name" value="Pilin-like"/>
</dbReference>
<accession>A0ABU1F6A1</accession>
<feature type="domain" description="T2SS protein K second SAM-like" evidence="2">
    <location>
        <begin position="186"/>
        <end position="226"/>
    </location>
</feature>
<evidence type="ECO:0000313" key="3">
    <source>
        <dbReference type="EMBL" id="MDR5651962.1"/>
    </source>
</evidence>
<protein>
    <submittedName>
        <fullName evidence="3">Type II secretion system protein GspK</fullName>
    </submittedName>
</protein>
<keyword evidence="1" id="KW-1133">Transmembrane helix</keyword>
<proteinExistence type="predicted"/>
<feature type="transmembrane region" description="Helical" evidence="1">
    <location>
        <begin position="12"/>
        <end position="36"/>
    </location>
</feature>
<keyword evidence="1" id="KW-0472">Membrane</keyword>
<reference evidence="3 4" key="1">
    <citation type="submission" date="2023-09" db="EMBL/GenBank/DDBJ databases">
        <title>Xinfangfangia sedmenti sp. nov., isolated the sedment.</title>
        <authorList>
            <person name="Xu L."/>
        </authorList>
    </citation>
    <scope>NUCLEOTIDE SEQUENCE [LARGE SCALE GENOMIC DNA]</scope>
    <source>
        <strain evidence="3 4">LG-4</strain>
    </source>
</reference>
<comment type="caution">
    <text evidence="3">The sequence shown here is derived from an EMBL/GenBank/DDBJ whole genome shotgun (WGS) entry which is preliminary data.</text>
</comment>
<dbReference type="Proteomes" id="UP001247754">
    <property type="component" value="Unassembled WGS sequence"/>
</dbReference>
<sequence>MNAQDITQDRGMVLVNALVTILVIAGVSASLMLLAAQSRLRTGAGLAADQAAVYLDSLAELLPDLLDRTWRPDDPVALMQDWARPYSFPIDRGEVGGQVADLQGRFNLTWLADPQDDFMRDAFLRLWRDRGLDPDRGAQALAALVPALRGGGLAMPMQLLDLPGWDGTAWGALAPHLALLPAAARLNTNTATEPVLRAVLPGLPPAALTELLRVRAETPFVRPEELRYRAAAFLPPEALAAIPFSRFDITSRWYEAGLIATLDGVTLRRAVRLERRSAREGGTRVLGAVPVHD</sequence>
<dbReference type="InterPro" id="IPR049179">
    <property type="entry name" value="T2SSK_SAM-like_2nd"/>
</dbReference>
<dbReference type="Pfam" id="PF03934">
    <property type="entry name" value="T2SSK"/>
    <property type="match status" value="1"/>
</dbReference>
<evidence type="ECO:0000313" key="4">
    <source>
        <dbReference type="Proteomes" id="UP001247754"/>
    </source>
</evidence>
<dbReference type="Gene3D" id="3.30.1300.30">
    <property type="entry name" value="GSPII I/J protein-like"/>
    <property type="match status" value="1"/>
</dbReference>
<name>A0ABU1F6A1_9RHOB</name>
<dbReference type="SUPFAM" id="SSF54523">
    <property type="entry name" value="Pili subunits"/>
    <property type="match status" value="1"/>
</dbReference>
<dbReference type="RefSeq" id="WP_310456210.1">
    <property type="nucleotide sequence ID" value="NZ_JAVKPH010000004.1"/>
</dbReference>
<keyword evidence="4" id="KW-1185">Reference proteome</keyword>
<gene>
    <name evidence="3" type="ORF">RGD00_05075</name>
</gene>
<dbReference type="EMBL" id="JAVKPH010000004">
    <property type="protein sequence ID" value="MDR5651962.1"/>
    <property type="molecule type" value="Genomic_DNA"/>
</dbReference>
<organism evidence="3 4">
    <name type="scientific">Ruixingdingia sedimenti</name>
    <dbReference type="NCBI Taxonomy" id="3073604"/>
    <lineage>
        <taxon>Bacteria</taxon>
        <taxon>Pseudomonadati</taxon>
        <taxon>Pseudomonadota</taxon>
        <taxon>Alphaproteobacteria</taxon>
        <taxon>Rhodobacterales</taxon>
        <taxon>Paracoccaceae</taxon>
        <taxon>Ruixingdingia</taxon>
    </lineage>
</organism>
<evidence type="ECO:0000256" key="1">
    <source>
        <dbReference type="SAM" id="Phobius"/>
    </source>
</evidence>
<evidence type="ECO:0000259" key="2">
    <source>
        <dbReference type="Pfam" id="PF03934"/>
    </source>
</evidence>
<keyword evidence="1" id="KW-0812">Transmembrane</keyword>